<dbReference type="GO" id="GO:0016787">
    <property type="term" value="F:hydrolase activity"/>
    <property type="evidence" value="ECO:0007669"/>
    <property type="project" value="UniProtKB-KW"/>
</dbReference>
<dbReference type="GO" id="GO:0006269">
    <property type="term" value="P:DNA replication, synthesis of primer"/>
    <property type="evidence" value="ECO:0007669"/>
    <property type="project" value="UniProtKB-KW"/>
</dbReference>
<gene>
    <name evidence="13" type="ORF">BWR60_09510</name>
</gene>
<dbReference type="InterPro" id="IPR007694">
    <property type="entry name" value="DNA_helicase_DnaB-like_C"/>
</dbReference>
<keyword evidence="7" id="KW-0067">ATP-binding</keyword>
<dbReference type="Pfam" id="PF03796">
    <property type="entry name" value="DnaB_C"/>
    <property type="match status" value="1"/>
</dbReference>
<evidence type="ECO:0000256" key="9">
    <source>
        <dbReference type="ARBA" id="ARBA00023235"/>
    </source>
</evidence>
<organism evidence="13 14">
    <name type="scientific">Inquilinus limosus</name>
    <dbReference type="NCBI Taxonomy" id="171674"/>
    <lineage>
        <taxon>Bacteria</taxon>
        <taxon>Pseudomonadati</taxon>
        <taxon>Pseudomonadota</taxon>
        <taxon>Alphaproteobacteria</taxon>
        <taxon>Rhodospirillales</taxon>
        <taxon>Rhodospirillaceae</taxon>
        <taxon>Inquilinus</taxon>
    </lineage>
</organism>
<dbReference type="SUPFAM" id="SSF52540">
    <property type="entry name" value="P-loop containing nucleoside triphosphate hydrolases"/>
    <property type="match status" value="1"/>
</dbReference>
<keyword evidence="2" id="KW-0639">Primosome</keyword>
<protein>
    <recommendedName>
        <fullName evidence="10">DNA 5'-3' helicase</fullName>
        <ecNumber evidence="10">5.6.2.3</ecNumber>
    </recommendedName>
</protein>
<evidence type="ECO:0000313" key="13">
    <source>
        <dbReference type="EMBL" id="OWJ67433.1"/>
    </source>
</evidence>
<evidence type="ECO:0000256" key="3">
    <source>
        <dbReference type="ARBA" id="ARBA00022705"/>
    </source>
</evidence>
<keyword evidence="8" id="KW-0238">DNA-binding</keyword>
<evidence type="ECO:0000256" key="5">
    <source>
        <dbReference type="ARBA" id="ARBA00022801"/>
    </source>
</evidence>
<dbReference type="InterPro" id="IPR036185">
    <property type="entry name" value="DNA_heli_DnaB-like_N_sf"/>
</dbReference>
<keyword evidence="6" id="KW-0347">Helicase</keyword>
<evidence type="ECO:0000256" key="1">
    <source>
        <dbReference type="ARBA" id="ARBA00008428"/>
    </source>
</evidence>
<sequence>MTVIPFRPDGAPQDIEAEQWLLEGLLQAPSRVAECAEIVRPDDFHDDGYGALFRALIEIDGRGTPVTTADLITIMGVGEKAQEWQNAIGAMRGSMAATDFRTLAGYARKIADNAMRRALITLSQRLAQQAVDGKDATTVLRDAETALADLEQRGGGDKGLRDMGLVMRSTLQHLEAVMRGDAAIAGKPTGVGDLDKALGGARNGNLIVYAARPGMGKTALAINAAEATARAGGFVAFYSHEMSREQIGQRIIAARTGIPIDRQQSGPLTPEDWRRICAVGAEIAELPMEIDDGRHKTVASMVASARRLQRRRGLALIVVDYIQLLVGGDTRNRVEEVSRITRDLKLAAKDLDVPIIALSQLSREVEKRDDKRPLKSDLRDSGSIEQDADQIVFIYRPDYYLREPERREGEESAKFMARREAYDEQLREMQGIAELIVAKNRHGRECTVRSHWDGERQRFSDLDWRR</sequence>
<evidence type="ECO:0000256" key="8">
    <source>
        <dbReference type="ARBA" id="ARBA00023125"/>
    </source>
</evidence>
<dbReference type="SUPFAM" id="SSF48024">
    <property type="entry name" value="N-terminal domain of DnaB helicase"/>
    <property type="match status" value="1"/>
</dbReference>
<proteinExistence type="inferred from homology"/>
<dbReference type="PANTHER" id="PTHR30153">
    <property type="entry name" value="REPLICATIVE DNA HELICASE DNAB"/>
    <property type="match status" value="1"/>
</dbReference>
<dbReference type="GO" id="GO:0005829">
    <property type="term" value="C:cytosol"/>
    <property type="evidence" value="ECO:0007669"/>
    <property type="project" value="TreeGrafter"/>
</dbReference>
<keyword evidence="4" id="KW-0547">Nucleotide-binding</keyword>
<evidence type="ECO:0000256" key="4">
    <source>
        <dbReference type="ARBA" id="ARBA00022741"/>
    </source>
</evidence>
<evidence type="ECO:0000256" key="10">
    <source>
        <dbReference type="ARBA" id="ARBA00044969"/>
    </source>
</evidence>
<name>A0A211ZQ80_9PROT</name>
<keyword evidence="3" id="KW-0235">DNA replication</keyword>
<dbReference type="InterPro" id="IPR016136">
    <property type="entry name" value="DNA_helicase_N/primase_C"/>
</dbReference>
<accession>A0A211ZQ80</accession>
<evidence type="ECO:0000256" key="7">
    <source>
        <dbReference type="ARBA" id="ARBA00022840"/>
    </source>
</evidence>
<dbReference type="EC" id="5.6.2.3" evidence="10"/>
<evidence type="ECO:0000313" key="14">
    <source>
        <dbReference type="Proteomes" id="UP000196655"/>
    </source>
</evidence>
<dbReference type="PANTHER" id="PTHR30153:SF2">
    <property type="entry name" value="REPLICATIVE DNA HELICASE"/>
    <property type="match status" value="1"/>
</dbReference>
<comment type="catalytic activity">
    <reaction evidence="11">
        <text>ATP + H2O = ADP + phosphate + H(+)</text>
        <dbReference type="Rhea" id="RHEA:13065"/>
        <dbReference type="ChEBI" id="CHEBI:15377"/>
        <dbReference type="ChEBI" id="CHEBI:15378"/>
        <dbReference type="ChEBI" id="CHEBI:30616"/>
        <dbReference type="ChEBI" id="CHEBI:43474"/>
        <dbReference type="ChEBI" id="CHEBI:456216"/>
        <dbReference type="EC" id="5.6.2.3"/>
    </reaction>
</comment>
<dbReference type="Pfam" id="PF00772">
    <property type="entry name" value="DnaB"/>
    <property type="match status" value="1"/>
</dbReference>
<comment type="similarity">
    <text evidence="1">Belongs to the helicase family. DnaB subfamily.</text>
</comment>
<dbReference type="GO" id="GO:0005524">
    <property type="term" value="F:ATP binding"/>
    <property type="evidence" value="ECO:0007669"/>
    <property type="project" value="UniProtKB-KW"/>
</dbReference>
<dbReference type="Gene3D" id="3.40.50.300">
    <property type="entry name" value="P-loop containing nucleotide triphosphate hydrolases"/>
    <property type="match status" value="1"/>
</dbReference>
<feature type="domain" description="SF4 helicase" evidence="12">
    <location>
        <begin position="180"/>
        <end position="466"/>
    </location>
</feature>
<comment type="caution">
    <text evidence="13">The sequence shown here is derived from an EMBL/GenBank/DDBJ whole genome shotgun (WGS) entry which is preliminary data.</text>
</comment>
<dbReference type="RefSeq" id="WP_088150775.1">
    <property type="nucleotide sequence ID" value="NZ_NHON01000013.1"/>
</dbReference>
<dbReference type="CDD" id="cd00984">
    <property type="entry name" value="DnaB_C"/>
    <property type="match status" value="1"/>
</dbReference>
<dbReference type="InterPro" id="IPR007693">
    <property type="entry name" value="DNA_helicase_DnaB-like_N"/>
</dbReference>
<keyword evidence="14" id="KW-1185">Reference proteome</keyword>
<evidence type="ECO:0000256" key="6">
    <source>
        <dbReference type="ARBA" id="ARBA00022806"/>
    </source>
</evidence>
<reference evidence="14" key="1">
    <citation type="submission" date="2017-05" db="EMBL/GenBank/DDBJ databases">
        <authorList>
            <person name="Macchi M."/>
            <person name="Festa S."/>
            <person name="Coppotelli B.M."/>
            <person name="Morelli I.S."/>
        </authorList>
    </citation>
    <scope>NUCLEOTIDE SEQUENCE [LARGE SCALE GENOMIC DNA]</scope>
    <source>
        <strain evidence="14">I</strain>
    </source>
</reference>
<dbReference type="InterPro" id="IPR027417">
    <property type="entry name" value="P-loop_NTPase"/>
</dbReference>
<evidence type="ECO:0000256" key="11">
    <source>
        <dbReference type="ARBA" id="ARBA00048954"/>
    </source>
</evidence>
<dbReference type="PROSITE" id="PS51199">
    <property type="entry name" value="SF4_HELICASE"/>
    <property type="match status" value="1"/>
</dbReference>
<dbReference type="AlphaFoldDB" id="A0A211ZQ80"/>
<keyword evidence="5" id="KW-0378">Hydrolase</keyword>
<dbReference type="GO" id="GO:0043139">
    <property type="term" value="F:5'-3' DNA helicase activity"/>
    <property type="evidence" value="ECO:0007669"/>
    <property type="project" value="UniProtKB-EC"/>
</dbReference>
<evidence type="ECO:0000259" key="12">
    <source>
        <dbReference type="PROSITE" id="PS51199"/>
    </source>
</evidence>
<dbReference type="EMBL" id="NHON01000013">
    <property type="protein sequence ID" value="OWJ67433.1"/>
    <property type="molecule type" value="Genomic_DNA"/>
</dbReference>
<evidence type="ECO:0000256" key="2">
    <source>
        <dbReference type="ARBA" id="ARBA00022515"/>
    </source>
</evidence>
<dbReference type="OrthoDB" id="9773982at2"/>
<dbReference type="Proteomes" id="UP000196655">
    <property type="component" value="Unassembled WGS sequence"/>
</dbReference>
<dbReference type="GO" id="GO:0003677">
    <property type="term" value="F:DNA binding"/>
    <property type="evidence" value="ECO:0007669"/>
    <property type="project" value="UniProtKB-KW"/>
</dbReference>
<dbReference type="Gene3D" id="1.10.860.10">
    <property type="entry name" value="DNAb Helicase, Chain A"/>
    <property type="match status" value="1"/>
</dbReference>
<keyword evidence="9" id="KW-0413">Isomerase</keyword>
<dbReference type="GO" id="GO:1990077">
    <property type="term" value="C:primosome complex"/>
    <property type="evidence" value="ECO:0007669"/>
    <property type="project" value="UniProtKB-KW"/>
</dbReference>